<organism evidence="1 2">
    <name type="scientific">Bibersteinia trehalosi</name>
    <name type="common">Pasteurella trehalosi</name>
    <dbReference type="NCBI Taxonomy" id="47735"/>
    <lineage>
        <taxon>Bacteria</taxon>
        <taxon>Pseudomonadati</taxon>
        <taxon>Pseudomonadota</taxon>
        <taxon>Gammaproteobacteria</taxon>
        <taxon>Pasteurellales</taxon>
        <taxon>Pasteurellaceae</taxon>
        <taxon>Bibersteinia</taxon>
    </lineage>
</organism>
<evidence type="ECO:0000313" key="1">
    <source>
        <dbReference type="EMBL" id="RRN02565.1"/>
    </source>
</evidence>
<gene>
    <name evidence="1" type="ORF">EIM44_07320</name>
</gene>
<evidence type="ECO:0000313" key="2">
    <source>
        <dbReference type="Proteomes" id="UP000276010"/>
    </source>
</evidence>
<proteinExistence type="predicted"/>
<dbReference type="Proteomes" id="UP000276010">
    <property type="component" value="Unassembled WGS sequence"/>
</dbReference>
<dbReference type="EMBL" id="RRUC01000025">
    <property type="protein sequence ID" value="RRN02565.1"/>
    <property type="molecule type" value="Genomic_DNA"/>
</dbReference>
<evidence type="ECO:0008006" key="3">
    <source>
        <dbReference type="Google" id="ProtNLM"/>
    </source>
</evidence>
<sequence>MSNDKGEVWHYQYDALGRRISKDYPQKQIGLNGGERPFGYVDNPLDWVDLFGLTSCQLAKAIENSGISRPANSTAYHIVPETAKTAEPF</sequence>
<accession>A0A3R8LCU7</accession>
<protein>
    <recommendedName>
        <fullName evidence="3">RHS repeat-associated core domain-containing protein</fullName>
    </recommendedName>
</protein>
<comment type="caution">
    <text evidence="1">The sequence shown here is derived from an EMBL/GenBank/DDBJ whole genome shotgun (WGS) entry which is preliminary data.</text>
</comment>
<reference evidence="1 2" key="1">
    <citation type="submission" date="2018-11" db="EMBL/GenBank/DDBJ databases">
        <title>Whole genome sequence of Bibersteinia trehalosi strain OADDL-BT1 an multidrug resistant pathogen isolate.</title>
        <authorList>
            <person name="Couger M."/>
            <person name="Ramachandran A."/>
        </authorList>
    </citation>
    <scope>NUCLEOTIDE SEQUENCE [LARGE SCALE GENOMIC DNA]</scope>
    <source>
        <strain evidence="1 2">OADDL-BT1</strain>
    </source>
</reference>
<dbReference type="InterPro" id="IPR006530">
    <property type="entry name" value="YD"/>
</dbReference>
<dbReference type="NCBIfam" id="TIGR01643">
    <property type="entry name" value="YD_repeat_2x"/>
    <property type="match status" value="1"/>
</dbReference>
<name>A0A3R8LCU7_BIBTR</name>
<dbReference type="AlphaFoldDB" id="A0A3R8LCU7"/>